<evidence type="ECO:0000313" key="5">
    <source>
        <dbReference type="Proteomes" id="UP000305539"/>
    </source>
</evidence>
<organism evidence="4 5">
    <name type="scientific">Trinickia terrae</name>
    <dbReference type="NCBI Taxonomy" id="2571161"/>
    <lineage>
        <taxon>Bacteria</taxon>
        <taxon>Pseudomonadati</taxon>
        <taxon>Pseudomonadota</taxon>
        <taxon>Betaproteobacteria</taxon>
        <taxon>Burkholderiales</taxon>
        <taxon>Burkholderiaceae</taxon>
        <taxon>Trinickia</taxon>
    </lineage>
</organism>
<dbReference type="Proteomes" id="UP000305539">
    <property type="component" value="Unassembled WGS sequence"/>
</dbReference>
<dbReference type="PANTHER" id="PTHR33420:SF3">
    <property type="entry name" value="FIMBRIAL SUBUNIT ELFA"/>
    <property type="match status" value="1"/>
</dbReference>
<proteinExistence type="predicted"/>
<gene>
    <name evidence="4" type="ORF">FAZ69_10425</name>
</gene>
<comment type="caution">
    <text evidence="4">The sequence shown here is derived from an EMBL/GenBank/DDBJ whole genome shotgun (WGS) entry which is preliminary data.</text>
</comment>
<dbReference type="InterPro" id="IPR036937">
    <property type="entry name" value="Adhesion_dom_fimbrial_sf"/>
</dbReference>
<feature type="domain" description="Fimbrial-type adhesion" evidence="3">
    <location>
        <begin position="26"/>
        <end position="170"/>
    </location>
</feature>
<name>A0A4V5PJ84_9BURK</name>
<sequence length="174" mass="17782">MLCLVAGAVVLFGSSAQAATSPSVQINFTGNYVAASCTVAGDANQLVTLPTISTQSLNAAGQTAGSTMFTIPVKCDSGVPYVRVYFESGATTAATTGNLNLTSVSGKVSAGGVQVQLQNVDGTLIKVGDRSTMKIVTVNTTDSMPISFIARYYATGASTAGVVQTYVTYVLEMP</sequence>
<dbReference type="SUPFAM" id="SSF49401">
    <property type="entry name" value="Bacterial adhesins"/>
    <property type="match status" value="1"/>
</dbReference>
<feature type="chain" id="PRO_5020428984" evidence="2">
    <location>
        <begin position="19"/>
        <end position="174"/>
    </location>
</feature>
<dbReference type="Gene3D" id="2.60.40.1090">
    <property type="entry name" value="Fimbrial-type adhesion domain"/>
    <property type="match status" value="1"/>
</dbReference>
<dbReference type="GO" id="GO:0009289">
    <property type="term" value="C:pilus"/>
    <property type="evidence" value="ECO:0007669"/>
    <property type="project" value="InterPro"/>
</dbReference>
<dbReference type="InterPro" id="IPR050263">
    <property type="entry name" value="Bact_Fimbrial_Adh_Pro"/>
</dbReference>
<dbReference type="AlphaFoldDB" id="A0A4V5PJ84"/>
<dbReference type="GO" id="GO:0043709">
    <property type="term" value="P:cell adhesion involved in single-species biofilm formation"/>
    <property type="evidence" value="ECO:0007669"/>
    <property type="project" value="TreeGrafter"/>
</dbReference>
<dbReference type="EMBL" id="SWJE01000005">
    <property type="protein sequence ID" value="TKC89800.1"/>
    <property type="molecule type" value="Genomic_DNA"/>
</dbReference>
<accession>A0A4V5PJ84</accession>
<evidence type="ECO:0000256" key="2">
    <source>
        <dbReference type="SAM" id="SignalP"/>
    </source>
</evidence>
<protein>
    <submittedName>
        <fullName evidence="4">Type 1 fimbrial protein</fullName>
    </submittedName>
</protein>
<dbReference type="InterPro" id="IPR000259">
    <property type="entry name" value="Adhesion_dom_fimbrial"/>
</dbReference>
<dbReference type="OrthoDB" id="9033056at2"/>
<evidence type="ECO:0000256" key="1">
    <source>
        <dbReference type="ARBA" id="ARBA00022729"/>
    </source>
</evidence>
<dbReference type="Pfam" id="PF00419">
    <property type="entry name" value="Fimbrial"/>
    <property type="match status" value="1"/>
</dbReference>
<dbReference type="PANTHER" id="PTHR33420">
    <property type="entry name" value="FIMBRIAL SUBUNIT ELFA-RELATED"/>
    <property type="match status" value="1"/>
</dbReference>
<feature type="signal peptide" evidence="2">
    <location>
        <begin position="1"/>
        <end position="18"/>
    </location>
</feature>
<reference evidence="4 5" key="1">
    <citation type="submission" date="2019-04" db="EMBL/GenBank/DDBJ databases">
        <title>Trinickia sp. 7GSK02, isolated from subtropical forest soil.</title>
        <authorList>
            <person name="Gao Z.-H."/>
            <person name="Qiu L.-H."/>
        </authorList>
    </citation>
    <scope>NUCLEOTIDE SEQUENCE [LARGE SCALE GENOMIC DNA]</scope>
    <source>
        <strain evidence="4 5">7GSK02</strain>
    </source>
</reference>
<keyword evidence="1 2" id="KW-0732">Signal</keyword>
<evidence type="ECO:0000259" key="3">
    <source>
        <dbReference type="Pfam" id="PF00419"/>
    </source>
</evidence>
<dbReference type="InterPro" id="IPR008966">
    <property type="entry name" value="Adhesion_dom_sf"/>
</dbReference>
<evidence type="ECO:0000313" key="4">
    <source>
        <dbReference type="EMBL" id="TKC89800.1"/>
    </source>
</evidence>
<keyword evidence="5" id="KW-1185">Reference proteome</keyword>